<dbReference type="Pfam" id="PF12833">
    <property type="entry name" value="HTH_18"/>
    <property type="match status" value="1"/>
</dbReference>
<gene>
    <name evidence="4" type="ORF">SAMN05421820_12015</name>
</gene>
<protein>
    <submittedName>
        <fullName evidence="4">Transcriptional regulator GlxA family, contains an amidase domain and an AraC-type DNA-binding HTH domain</fullName>
    </submittedName>
</protein>
<keyword evidence="5" id="KW-1185">Reference proteome</keyword>
<proteinExistence type="predicted"/>
<dbReference type="InterPro" id="IPR009057">
    <property type="entry name" value="Homeodomain-like_sf"/>
</dbReference>
<dbReference type="InterPro" id="IPR029062">
    <property type="entry name" value="Class_I_gatase-like"/>
</dbReference>
<dbReference type="InterPro" id="IPR002818">
    <property type="entry name" value="DJ-1/PfpI"/>
</dbReference>
<dbReference type="PANTHER" id="PTHR43130">
    <property type="entry name" value="ARAC-FAMILY TRANSCRIPTIONAL REGULATOR"/>
    <property type="match status" value="1"/>
</dbReference>
<dbReference type="STRING" id="430522.BFS30_16030"/>
<keyword evidence="1" id="KW-0805">Transcription regulation</keyword>
<dbReference type="InterPro" id="IPR052158">
    <property type="entry name" value="INH-QAR"/>
</dbReference>
<dbReference type="GO" id="GO:0043565">
    <property type="term" value="F:sequence-specific DNA binding"/>
    <property type="evidence" value="ECO:0007669"/>
    <property type="project" value="InterPro"/>
</dbReference>
<dbReference type="RefSeq" id="WP_074613057.1">
    <property type="nucleotide sequence ID" value="NZ_FNGY01000020.1"/>
</dbReference>
<dbReference type="Proteomes" id="UP000183200">
    <property type="component" value="Unassembled WGS sequence"/>
</dbReference>
<dbReference type="Gene3D" id="1.10.10.60">
    <property type="entry name" value="Homeodomain-like"/>
    <property type="match status" value="2"/>
</dbReference>
<name>A0A1H0M299_9SPHI</name>
<evidence type="ECO:0000256" key="1">
    <source>
        <dbReference type="ARBA" id="ARBA00023015"/>
    </source>
</evidence>
<dbReference type="AlphaFoldDB" id="A0A1H0M299"/>
<dbReference type="GO" id="GO:0003700">
    <property type="term" value="F:DNA-binding transcription factor activity"/>
    <property type="evidence" value="ECO:0007669"/>
    <property type="project" value="InterPro"/>
</dbReference>
<keyword evidence="2" id="KW-0804">Transcription</keyword>
<evidence type="ECO:0000313" key="5">
    <source>
        <dbReference type="Proteomes" id="UP000183200"/>
    </source>
</evidence>
<evidence type="ECO:0000259" key="3">
    <source>
        <dbReference type="PROSITE" id="PS01124"/>
    </source>
</evidence>
<dbReference type="Gene3D" id="3.40.50.880">
    <property type="match status" value="1"/>
</dbReference>
<organism evidence="4 5">
    <name type="scientific">Pedobacter steynii</name>
    <dbReference type="NCBI Taxonomy" id="430522"/>
    <lineage>
        <taxon>Bacteria</taxon>
        <taxon>Pseudomonadati</taxon>
        <taxon>Bacteroidota</taxon>
        <taxon>Sphingobacteriia</taxon>
        <taxon>Sphingobacteriales</taxon>
        <taxon>Sphingobacteriaceae</taxon>
        <taxon>Pedobacter</taxon>
    </lineage>
</organism>
<dbReference type="SUPFAM" id="SSF52317">
    <property type="entry name" value="Class I glutamine amidotransferase-like"/>
    <property type="match status" value="1"/>
</dbReference>
<dbReference type="SUPFAM" id="SSF46689">
    <property type="entry name" value="Homeodomain-like"/>
    <property type="match status" value="2"/>
</dbReference>
<keyword evidence="4" id="KW-0238">DNA-binding</keyword>
<dbReference type="SMART" id="SM00342">
    <property type="entry name" value="HTH_ARAC"/>
    <property type="match status" value="1"/>
</dbReference>
<feature type="domain" description="HTH araC/xylS-type" evidence="3">
    <location>
        <begin position="226"/>
        <end position="324"/>
    </location>
</feature>
<dbReference type="OrthoDB" id="9803764at2"/>
<dbReference type="CDD" id="cd03137">
    <property type="entry name" value="GATase1_AraC_1"/>
    <property type="match status" value="1"/>
</dbReference>
<reference evidence="5" key="1">
    <citation type="submission" date="2016-10" db="EMBL/GenBank/DDBJ databases">
        <authorList>
            <person name="Varghese N."/>
            <person name="Submissions S."/>
        </authorList>
    </citation>
    <scope>NUCLEOTIDE SEQUENCE [LARGE SCALE GENOMIC DNA]</scope>
    <source>
        <strain evidence="5">DSM 19110</strain>
    </source>
</reference>
<dbReference type="PROSITE" id="PS01124">
    <property type="entry name" value="HTH_ARAC_FAMILY_2"/>
    <property type="match status" value="1"/>
</dbReference>
<dbReference type="PANTHER" id="PTHR43130:SF3">
    <property type="entry name" value="HTH-TYPE TRANSCRIPTIONAL REGULATOR RV1931C"/>
    <property type="match status" value="1"/>
</dbReference>
<evidence type="ECO:0000313" key="4">
    <source>
        <dbReference type="EMBL" id="SDO74290.1"/>
    </source>
</evidence>
<dbReference type="InterPro" id="IPR018060">
    <property type="entry name" value="HTH_AraC"/>
</dbReference>
<evidence type="ECO:0000256" key="2">
    <source>
        <dbReference type="ARBA" id="ARBA00023163"/>
    </source>
</evidence>
<sequence length="328" mass="37062">MEKRLVVIVAMPDALTLDIIGPADVFTGANHFYPSEILKKIEVEYEVLTVSATEDLDVSTRSGIVIRTKNSVYQIDKQIDTLLIAGFPSHREWKSFPKLVEWVKLKAPGIRRIGSVCIGAFVLAEAGLLKSRRATTHWMNCHELNSSYEDIRVNPDPIFVKDDNVYTSAGASAGIDLALAMVEEDHGPELALTIARYLVLYLRRPGNQSQFSNLLSQQLSSKKPIRELQLWIAKHLQENLNIENLSNRLAMSPRNFARVFHLETGCTPARYIEKLRVESGRRFLEETRFSLDEVAEKCGFGSADTMRKAFLRHLDTSPSYYRNLFGSS</sequence>
<dbReference type="EMBL" id="FNGY01000020">
    <property type="protein sequence ID" value="SDO74290.1"/>
    <property type="molecule type" value="Genomic_DNA"/>
</dbReference>
<accession>A0A1H0M299</accession>
<dbReference type="Pfam" id="PF01965">
    <property type="entry name" value="DJ-1_PfpI"/>
    <property type="match status" value="1"/>
</dbReference>